<dbReference type="Proteomes" id="UP000595237">
    <property type="component" value="Chromosome"/>
</dbReference>
<dbReference type="PANTHER" id="PTHR45947:SF3">
    <property type="entry name" value="SULFOQUINOVOSYL TRANSFERASE SQD2"/>
    <property type="match status" value="1"/>
</dbReference>
<keyword evidence="6" id="KW-1185">Reference proteome</keyword>
<keyword evidence="3" id="KW-0808">Transferase</keyword>
<dbReference type="SUPFAM" id="SSF53756">
    <property type="entry name" value="UDP-Glycosyltransferase/glycogen phosphorylase"/>
    <property type="match status" value="2"/>
</dbReference>
<sequence length="1033" mass="115340">MNYCNQYSELEQFKGLRVAVLTTESAQGEVGGAERFYQGLLSGLNEIGCEAEIIPVIADESSFEQIGMNYQNCRDLDLSRFDAVVSTKTPTFAVDHPNHVMYLVHTVRVFDDMFYETFPGHDPIRLAERAMLHQWDFEAMSKVKAKFTIGHEVSKRLYRWRGIHSDVIHPPLGVNGFRQGKTGDYFFLPGRLHPWKRVDLAINAIKASSLPLRLVIAGTGEAEQELKALAAGDSRIEFVGRLSDEELLDYYANALAIAFVPKKEDYGYVTLEGFASGKPVITCTDSGEPTYFVEHQETGLITDPTPESLCGGFEWLFNNKALAAEMGQRGYEAIQGMSWATVGKQLISAAMAPQVTLKQLPLNVVVADMQPIDPPIGGGRLRLLGLYHNLGQEVKATYVGSYDWPGEKYRRHQLSPGLEEIDIPLSQEHHLAAQEWAAQANGKTVIDVVFSQQGHLSPDYLAGVIEKIKLAEVVVFSHPWVYPLIDPSLLQGKVVVYDSQNVEGYLRAQLFDESNAAELAAIRQVIADEYLLGQRADLILACSHEDLLRFNRIYEFSPEKMRVVPNGVMAFAHPVPSDEERAAAKVSLNYSADDKLAIFIGSAYGPNVEAAKFIVDELASTVPEVSFIIAGGVGSVVENNNRKNVRVTGMLSEEDKALWLTAADIAVNPMFSGSGTNIKMFDFMSMAMPTVTTKIGARGIDTGGLNAMLIVEPTKEAFASAIHALFDNEYRNKVGVAARACVESSYAWERISDGVGKMLSSRAQLANQPQPYFSVVIPSYERPDQLLDLINYLQKQIERDFEVVIIDQSEKPWSERESDFGFPLCYYHSPVKGAVRARNTGAMLAQGKVIAFTDDDCRPGPNWLANARKYFEIEGVVGVEGIITSDHHGDENWRPVTNVGFESIGFMTANLMVRSAVFHYLGGFDLQFDHPHFREDTDFGWRMQQLGMVPYAKDVDVFHPAQLRSKERESAVSRARFFQKDVLLYRKHPEKYHGLFLQERHYVITSGFKENLLLGFEIENEAVPQWMAELLNA</sequence>
<reference evidence="4 6" key="2">
    <citation type="submission" date="2021-01" db="EMBL/GenBank/DDBJ databases">
        <title>FDA dAtabase for Regulatory Grade micrObial Sequences (FDA-ARGOS): Supporting development and validation of Infectious Disease Dx tests.</title>
        <authorList>
            <person name="Blissenbach B."/>
            <person name="Krut O."/>
            <person name="Tallon L."/>
            <person name="Sadzewicz L."/>
            <person name="Zhao X."/>
            <person name="Boylan J."/>
            <person name="Ott S."/>
            <person name="Bowen H."/>
            <person name="Vavikolanu K."/>
            <person name="Mehta A."/>
            <person name="Aluvathingal J."/>
            <person name="Nadendla S."/>
            <person name="Yan Y."/>
            <person name="Sichtig H."/>
        </authorList>
    </citation>
    <scope>NUCLEOTIDE SEQUENCE [LARGE SCALE GENOMIC DNA]</scope>
    <source>
        <strain evidence="4 6">FDAARGOS_1081</strain>
    </source>
</reference>
<dbReference type="InterPro" id="IPR001173">
    <property type="entry name" value="Glyco_trans_2-like"/>
</dbReference>
<dbReference type="InterPro" id="IPR029044">
    <property type="entry name" value="Nucleotide-diphossugar_trans"/>
</dbReference>
<dbReference type="Proteomes" id="UP000317572">
    <property type="component" value="Chromosome"/>
</dbReference>
<dbReference type="Gene3D" id="3.90.550.10">
    <property type="entry name" value="Spore Coat Polysaccharide Biosynthesis Protein SpsA, Chain A"/>
    <property type="match status" value="1"/>
</dbReference>
<feature type="domain" description="Glycosyltransferase 2-like" evidence="2">
    <location>
        <begin position="774"/>
        <end position="913"/>
    </location>
</feature>
<dbReference type="Gene3D" id="3.40.50.2000">
    <property type="entry name" value="Glycogen Phosphorylase B"/>
    <property type="match status" value="3"/>
</dbReference>
<dbReference type="EMBL" id="CP068148">
    <property type="protein sequence ID" value="QQU53880.1"/>
    <property type="molecule type" value="Genomic_DNA"/>
</dbReference>
<accession>A0A515CXX2</accession>
<dbReference type="Pfam" id="PF00535">
    <property type="entry name" value="Glycos_transf_2"/>
    <property type="match status" value="1"/>
</dbReference>
<dbReference type="InterPro" id="IPR001296">
    <property type="entry name" value="Glyco_trans_1"/>
</dbReference>
<evidence type="ECO:0000313" key="3">
    <source>
        <dbReference type="EMBL" id="QDL33009.1"/>
    </source>
</evidence>
<gene>
    <name evidence="3" type="ORF">EGO53_14910</name>
    <name evidence="4" type="ORF">I6I38_16265</name>
</gene>
<evidence type="ECO:0000313" key="4">
    <source>
        <dbReference type="EMBL" id="QQU53880.1"/>
    </source>
</evidence>
<dbReference type="EMBL" id="CP033893">
    <property type="protein sequence ID" value="QDL33009.1"/>
    <property type="molecule type" value="Genomic_DNA"/>
</dbReference>
<dbReference type="SUPFAM" id="SSF53448">
    <property type="entry name" value="Nucleotide-diphospho-sugar transferases"/>
    <property type="match status" value="1"/>
</dbReference>
<evidence type="ECO:0000259" key="1">
    <source>
        <dbReference type="Pfam" id="PF00534"/>
    </source>
</evidence>
<dbReference type="CDD" id="cd00761">
    <property type="entry name" value="Glyco_tranf_GTA_type"/>
    <property type="match status" value="1"/>
</dbReference>
<dbReference type="AlphaFoldDB" id="A0A515CXX2"/>
<dbReference type="RefSeq" id="WP_142815595.1">
    <property type="nucleotide sequence ID" value="NZ_CP033893.1"/>
</dbReference>
<organism evidence="3 5">
    <name type="scientific">Serratia liquefaciens</name>
    <dbReference type="NCBI Taxonomy" id="614"/>
    <lineage>
        <taxon>Bacteria</taxon>
        <taxon>Pseudomonadati</taxon>
        <taxon>Pseudomonadota</taxon>
        <taxon>Gammaproteobacteria</taxon>
        <taxon>Enterobacterales</taxon>
        <taxon>Yersiniaceae</taxon>
        <taxon>Serratia</taxon>
    </lineage>
</organism>
<dbReference type="Pfam" id="PF13692">
    <property type="entry name" value="Glyco_trans_1_4"/>
    <property type="match status" value="1"/>
</dbReference>
<evidence type="ECO:0000259" key="2">
    <source>
        <dbReference type="Pfam" id="PF00535"/>
    </source>
</evidence>
<dbReference type="CDD" id="cd03801">
    <property type="entry name" value="GT4_PimA-like"/>
    <property type="match status" value="1"/>
</dbReference>
<protein>
    <submittedName>
        <fullName evidence="3">Glycosyltransferase</fullName>
    </submittedName>
</protein>
<dbReference type="InterPro" id="IPR050194">
    <property type="entry name" value="Glycosyltransferase_grp1"/>
</dbReference>
<evidence type="ECO:0000313" key="5">
    <source>
        <dbReference type="Proteomes" id="UP000317572"/>
    </source>
</evidence>
<dbReference type="PANTHER" id="PTHR45947">
    <property type="entry name" value="SULFOQUINOVOSYL TRANSFERASE SQD2"/>
    <property type="match status" value="1"/>
</dbReference>
<feature type="domain" description="Glycosyl transferase family 1" evidence="1">
    <location>
        <begin position="182"/>
        <end position="332"/>
    </location>
</feature>
<evidence type="ECO:0000313" key="6">
    <source>
        <dbReference type="Proteomes" id="UP000595237"/>
    </source>
</evidence>
<dbReference type="GO" id="GO:0016757">
    <property type="term" value="F:glycosyltransferase activity"/>
    <property type="evidence" value="ECO:0007669"/>
    <property type="project" value="InterPro"/>
</dbReference>
<name>A0A515CXX2_SERLI</name>
<dbReference type="Pfam" id="PF00534">
    <property type="entry name" value="Glycos_transf_1"/>
    <property type="match status" value="1"/>
</dbReference>
<proteinExistence type="predicted"/>
<reference evidence="3 5" key="1">
    <citation type="submission" date="2018-11" db="EMBL/GenBank/DDBJ databases">
        <title>The first complete genome of Serratia liquefaciens isolated from metalophyte plant revel distinctness adaptive mechanisms in an extreme habitat.</title>
        <authorList>
            <person name="Caneschi W.L."/>
            <person name="Sanchez A.B."/>
            <person name="Felestrino E.B."/>
            <person name="Assis R.A.B."/>
            <person name="Lemes C.G.C."/>
            <person name="Cordeiro I.F."/>
            <person name="Fonseca N.P."/>
            <person name="Villa M."/>
            <person name="Vieira I.T."/>
            <person name="Moraes L.A."/>
            <person name="Kamino L.H.Y."/>
            <person name="do Carmo F."/>
            <person name="Garcia C.M."/>
            <person name="Almeida N.F."/>
            <person name="Silva R.S."/>
            <person name="Ferro J.A."/>
            <person name="Ferro M.I.T."/>
            <person name="Varani A.M."/>
            <person name="Ferreira R.M."/>
            <person name="dos Santos V.L."/>
            <person name="Silva U.C."/>
            <person name="Setubal J.C."/>
            <person name="Moreira L.M."/>
        </authorList>
    </citation>
    <scope>NUCLEOTIDE SEQUENCE [LARGE SCALE GENOMIC DNA]</scope>
    <source>
        <strain evidence="3 5">FG3</strain>
    </source>
</reference>